<dbReference type="SUPFAM" id="SSF56300">
    <property type="entry name" value="Metallo-dependent phosphatases"/>
    <property type="match status" value="1"/>
</dbReference>
<dbReference type="RefSeq" id="WP_116848830.1">
    <property type="nucleotide sequence ID" value="NZ_QTJU01000008.1"/>
</dbReference>
<dbReference type="PANTHER" id="PTHR39431">
    <property type="entry name" value="FRPA/C-RELATED PROTEIN"/>
    <property type="match status" value="1"/>
</dbReference>
<dbReference type="InterPro" id="IPR029052">
    <property type="entry name" value="Metallo-depent_PP-like"/>
</dbReference>
<dbReference type="Pfam" id="PF00149">
    <property type="entry name" value="Metallophos"/>
    <property type="match status" value="1"/>
</dbReference>
<protein>
    <recommendedName>
        <fullName evidence="1">Calcineurin-like phosphoesterase domain-containing protein</fullName>
    </recommendedName>
</protein>
<evidence type="ECO:0000313" key="3">
    <source>
        <dbReference type="Proteomes" id="UP000261284"/>
    </source>
</evidence>
<accession>A0A3E1NF69</accession>
<proteinExistence type="predicted"/>
<dbReference type="GO" id="GO:0016787">
    <property type="term" value="F:hydrolase activity"/>
    <property type="evidence" value="ECO:0007669"/>
    <property type="project" value="InterPro"/>
</dbReference>
<feature type="domain" description="Calcineurin-like phosphoesterase" evidence="1">
    <location>
        <begin position="41"/>
        <end position="264"/>
    </location>
</feature>
<evidence type="ECO:0000313" key="2">
    <source>
        <dbReference type="EMBL" id="RFM26626.1"/>
    </source>
</evidence>
<keyword evidence="3" id="KW-1185">Reference proteome</keyword>
<dbReference type="PROSITE" id="PS51257">
    <property type="entry name" value="PROKAR_LIPOPROTEIN"/>
    <property type="match status" value="1"/>
</dbReference>
<gene>
    <name evidence="2" type="ORF">DXN05_18820</name>
</gene>
<comment type="caution">
    <text evidence="2">The sequence shown here is derived from an EMBL/GenBank/DDBJ whole genome shotgun (WGS) entry which is preliminary data.</text>
</comment>
<sequence length="593" mass="65237">MALFKKYAFIGLYMAGALGCTSKLHTAESAAATADSSGEFSIAILPDTQYYTEESQGGNIGYFKAQTDWIMKNKEKEHIAYVIQVGDIVDKGDLYPRQWENAWAAMSTLETPYAGHPYDMPYGMAVGNHDQSPSQFAVSGKTMNYNKYYGVSHFAGRPYYGGHYGNDNDSHYDLFSAGGVDMLVIYMEFDAFDEMQDKLNDWACSILDKYADRKAIIVSHYIIGFNKVPGVNNGGPASFGKQGERMYDRLKTRRNLCLMICGHVGDNGEGYRKDAYAGNTVKTFLSDYQSRPHGGNGLMRLMTFSKKNDQIRVRTLSPYLGIEEEDADSKFVKPWFKESGASRVFDFNNDSKSEPAVFSEAVWTVNGKAAGNFGKKGDIAVPADFSGTGQATLAVYDTVQAVFHIQGQPDIALGQPGDVPLPADYDGDGVADAAVWRPANATWYIKGREPLKHGWKDAIPVPADYDGDGRTEPAVWRRQNNTWYIAEVGNVPFGITGDIPVPGDYNGDGKAEMAVFRPSNGAWYVYGSKDSVLLGQPGDIPVPGDYLGEGKIHPAVYRPQTGALYLHNGQTLPVAATRETIVNLPYHIKRSVF</sequence>
<organism evidence="2 3">
    <name type="scientific">Deminuibacter soli</name>
    <dbReference type="NCBI Taxonomy" id="2291815"/>
    <lineage>
        <taxon>Bacteria</taxon>
        <taxon>Pseudomonadati</taxon>
        <taxon>Bacteroidota</taxon>
        <taxon>Chitinophagia</taxon>
        <taxon>Chitinophagales</taxon>
        <taxon>Chitinophagaceae</taxon>
        <taxon>Deminuibacter</taxon>
    </lineage>
</organism>
<dbReference type="PANTHER" id="PTHR39431:SF1">
    <property type="entry name" value="FRPA_C-RELATED PROTEIN"/>
    <property type="match status" value="1"/>
</dbReference>
<dbReference type="Gene3D" id="3.60.21.10">
    <property type="match status" value="1"/>
</dbReference>
<reference evidence="2 3" key="1">
    <citation type="submission" date="2018-08" db="EMBL/GenBank/DDBJ databases">
        <title>Chitinophagaceae sp. K23C18032701, a novel bacterium isolated from forest soil.</title>
        <authorList>
            <person name="Wang C."/>
        </authorList>
    </citation>
    <scope>NUCLEOTIDE SEQUENCE [LARGE SCALE GENOMIC DNA]</scope>
    <source>
        <strain evidence="2 3">K23C18032701</strain>
    </source>
</reference>
<name>A0A3E1NF69_9BACT</name>
<dbReference type="Proteomes" id="UP000261284">
    <property type="component" value="Unassembled WGS sequence"/>
</dbReference>
<dbReference type="InterPro" id="IPR028994">
    <property type="entry name" value="Integrin_alpha_N"/>
</dbReference>
<dbReference type="OrthoDB" id="9772095at2"/>
<dbReference type="AlphaFoldDB" id="A0A3E1NF69"/>
<dbReference type="EMBL" id="QTJU01000008">
    <property type="protein sequence ID" value="RFM26626.1"/>
    <property type="molecule type" value="Genomic_DNA"/>
</dbReference>
<evidence type="ECO:0000259" key="1">
    <source>
        <dbReference type="Pfam" id="PF00149"/>
    </source>
</evidence>
<dbReference type="SUPFAM" id="SSF69318">
    <property type="entry name" value="Integrin alpha N-terminal domain"/>
    <property type="match status" value="1"/>
</dbReference>
<dbReference type="InterPro" id="IPR004843">
    <property type="entry name" value="Calcineurin-like_PHP"/>
</dbReference>